<sequence>MNNENNNNETVEKLEQAAESLEDVTSKLKDLASKMEEKVEEVKKEEGLLNKILAKKTFGILGWAFFAFVVVSTVTQQLAVTLTYMFGSSGEKLSGLATYIISFLPLYLIAFPILLLIIKKLPKDESGKNNIDILTLIKCFCMCITIMYVGNVIGTGLSSVIGNIFGKTSNNNLADIIMNTDLTGTVIFVVILGPIMEEIVFRKILIDRTVKFGERNAMFLSALLFGLFHMNLFQFFYAFGIGLIFAYIYIKSRKIGYSIAFHMIINFLGSVVAIQVANNFNEDVVTKLQSGDPKLVAAALTPGVILSAIYALVMIVVFFVGLALLIVGRKKMKLDIDGAPFTRKEEKGLVYGNYGMAFFIAACLVMMVLTTMAQLS</sequence>
<evidence type="ECO:0000256" key="2">
    <source>
        <dbReference type="SAM" id="Phobius"/>
    </source>
</evidence>
<dbReference type="PANTHER" id="PTHR36435">
    <property type="entry name" value="SLR1288 PROTEIN"/>
    <property type="match status" value="1"/>
</dbReference>
<evidence type="ECO:0000313" key="4">
    <source>
        <dbReference type="EMBL" id="ESL03666.1"/>
    </source>
</evidence>
<dbReference type="STRING" id="592026.GCWU0000282_000831"/>
<dbReference type="GO" id="GO:0080120">
    <property type="term" value="P:CAAX-box protein maturation"/>
    <property type="evidence" value="ECO:0007669"/>
    <property type="project" value="UniProtKB-ARBA"/>
</dbReference>
<dbReference type="PANTHER" id="PTHR36435:SF1">
    <property type="entry name" value="CAAX AMINO TERMINAL PROTEASE FAMILY PROTEIN"/>
    <property type="match status" value="1"/>
</dbReference>
<dbReference type="eggNOG" id="COG1266">
    <property type="taxonomic scope" value="Bacteria"/>
</dbReference>
<evidence type="ECO:0000313" key="5">
    <source>
        <dbReference type="Proteomes" id="UP000018227"/>
    </source>
</evidence>
<name>V2Y7L2_9FIRM</name>
<dbReference type="GO" id="GO:0004175">
    <property type="term" value="F:endopeptidase activity"/>
    <property type="evidence" value="ECO:0007669"/>
    <property type="project" value="UniProtKB-ARBA"/>
</dbReference>
<feature type="transmembrane region" description="Helical" evidence="2">
    <location>
        <begin position="139"/>
        <end position="162"/>
    </location>
</feature>
<feature type="transmembrane region" description="Helical" evidence="2">
    <location>
        <begin position="348"/>
        <end position="369"/>
    </location>
</feature>
<evidence type="ECO:0000256" key="1">
    <source>
        <dbReference type="SAM" id="Coils"/>
    </source>
</evidence>
<feature type="coiled-coil region" evidence="1">
    <location>
        <begin position="4"/>
        <end position="48"/>
    </location>
</feature>
<keyword evidence="1" id="KW-0175">Coiled coil</keyword>
<keyword evidence="2" id="KW-0812">Transmembrane</keyword>
<keyword evidence="5" id="KW-1185">Reference proteome</keyword>
<feature type="transmembrane region" description="Helical" evidence="2">
    <location>
        <begin position="257"/>
        <end position="277"/>
    </location>
</feature>
<evidence type="ECO:0000259" key="3">
    <source>
        <dbReference type="Pfam" id="PF02517"/>
    </source>
</evidence>
<dbReference type="InterPro" id="IPR003675">
    <property type="entry name" value="Rce1/LyrA-like_dom"/>
</dbReference>
<proteinExistence type="predicted"/>
<dbReference type="InterPro" id="IPR052710">
    <property type="entry name" value="CAAX_protease"/>
</dbReference>
<feature type="transmembrane region" description="Helical" evidence="2">
    <location>
        <begin position="60"/>
        <end position="84"/>
    </location>
</feature>
<comment type="caution">
    <text evidence="4">The sequence shown here is derived from an EMBL/GenBank/DDBJ whole genome shotgun (WGS) entry which is preliminary data.</text>
</comment>
<feature type="transmembrane region" description="Helical" evidence="2">
    <location>
        <begin position="234"/>
        <end position="250"/>
    </location>
</feature>
<gene>
    <name evidence="4" type="ORF">GCWU0000282_000831</name>
</gene>
<dbReference type="GO" id="GO:0006508">
    <property type="term" value="P:proteolysis"/>
    <property type="evidence" value="ECO:0007669"/>
    <property type="project" value="UniProtKB-KW"/>
</dbReference>
<keyword evidence="4" id="KW-0645">Protease</keyword>
<feature type="transmembrane region" description="Helical" evidence="2">
    <location>
        <begin position="96"/>
        <end position="118"/>
    </location>
</feature>
<reference evidence="4 5" key="1">
    <citation type="submission" date="2013-06" db="EMBL/GenBank/DDBJ databases">
        <authorList>
            <person name="Weinstock G."/>
            <person name="Sodergren E."/>
            <person name="Clifton S."/>
            <person name="Fulton L."/>
            <person name="Fulton B."/>
            <person name="Courtney L."/>
            <person name="Fronick C."/>
            <person name="Harrison M."/>
            <person name="Strong C."/>
            <person name="Farmer C."/>
            <person name="Delahaunty K."/>
            <person name="Markovic C."/>
            <person name="Hall O."/>
            <person name="Minx P."/>
            <person name="Tomlinson C."/>
            <person name="Mitreva M."/>
            <person name="Nelson J."/>
            <person name="Hou S."/>
            <person name="Wollam A."/>
            <person name="Pepin K.H."/>
            <person name="Johnson M."/>
            <person name="Bhonagiri V."/>
            <person name="Nash W.E."/>
            <person name="Warren W."/>
            <person name="Chinwalla A."/>
            <person name="Mardis E.R."/>
            <person name="Wilson R.K."/>
        </authorList>
    </citation>
    <scope>NUCLEOTIDE SEQUENCE [LARGE SCALE GENOMIC DNA]</scope>
    <source>
        <strain evidence="4 5">ATCC 51271</strain>
    </source>
</reference>
<organism evidence="4 5">
    <name type="scientific">Catonella morbi ATCC 51271</name>
    <dbReference type="NCBI Taxonomy" id="592026"/>
    <lineage>
        <taxon>Bacteria</taxon>
        <taxon>Bacillati</taxon>
        <taxon>Bacillota</taxon>
        <taxon>Clostridia</taxon>
        <taxon>Lachnospirales</taxon>
        <taxon>Lachnospiraceae</taxon>
        <taxon>Catonella</taxon>
    </lineage>
</organism>
<dbReference type="EMBL" id="ACIL03000007">
    <property type="protein sequence ID" value="ESL03666.1"/>
    <property type="molecule type" value="Genomic_DNA"/>
</dbReference>
<feature type="transmembrane region" description="Helical" evidence="2">
    <location>
        <begin position="297"/>
        <end position="327"/>
    </location>
</feature>
<keyword evidence="2" id="KW-0472">Membrane</keyword>
<dbReference type="AlphaFoldDB" id="V2Y7L2"/>
<keyword evidence="4" id="KW-0378">Hydrolase</keyword>
<dbReference type="Pfam" id="PF02517">
    <property type="entry name" value="Rce1-like"/>
    <property type="match status" value="1"/>
</dbReference>
<dbReference type="OrthoDB" id="2035856at2"/>
<dbReference type="RefSeq" id="WP_023353715.1">
    <property type="nucleotide sequence ID" value="NZ_KI535367.1"/>
</dbReference>
<keyword evidence="2" id="KW-1133">Transmembrane helix</keyword>
<feature type="domain" description="CAAX prenyl protease 2/Lysostaphin resistance protein A-like" evidence="3">
    <location>
        <begin position="184"/>
        <end position="268"/>
    </location>
</feature>
<dbReference type="HOGENOM" id="CLU_053096_0_0_9"/>
<protein>
    <submittedName>
        <fullName evidence="4">CAAX amino terminal protease family protein</fullName>
    </submittedName>
</protein>
<dbReference type="Proteomes" id="UP000018227">
    <property type="component" value="Unassembled WGS sequence"/>
</dbReference>
<accession>V2Y7L2</accession>